<protein>
    <submittedName>
        <fullName evidence="1">Uncharacterized protein</fullName>
    </submittedName>
</protein>
<evidence type="ECO:0000313" key="2">
    <source>
        <dbReference type="Proteomes" id="UP000295252"/>
    </source>
</evidence>
<dbReference type="Gramene" id="CDP12756">
    <property type="protein sequence ID" value="CDP12756"/>
    <property type="gene ID" value="GSCOC_T00037394001"/>
</dbReference>
<dbReference type="Proteomes" id="UP000295252">
    <property type="component" value="Chromosome VI"/>
</dbReference>
<sequence>MEDDPFSHLVKNLSASTFHVMLGKLEKFIRDTGGDLALRLS</sequence>
<proteinExistence type="predicted"/>
<keyword evidence="2" id="KW-1185">Reference proteome</keyword>
<dbReference type="EMBL" id="HG739154">
    <property type="protein sequence ID" value="CDP12756.1"/>
    <property type="molecule type" value="Genomic_DNA"/>
</dbReference>
<dbReference type="InParanoid" id="A0A068UWI4"/>
<reference evidence="2" key="1">
    <citation type="journal article" date="2014" name="Science">
        <title>The coffee genome provides insight into the convergent evolution of caffeine biosynthesis.</title>
        <authorList>
            <person name="Denoeud F."/>
            <person name="Carretero-Paulet L."/>
            <person name="Dereeper A."/>
            <person name="Droc G."/>
            <person name="Guyot R."/>
            <person name="Pietrella M."/>
            <person name="Zheng C."/>
            <person name="Alberti A."/>
            <person name="Anthony F."/>
            <person name="Aprea G."/>
            <person name="Aury J.M."/>
            <person name="Bento P."/>
            <person name="Bernard M."/>
            <person name="Bocs S."/>
            <person name="Campa C."/>
            <person name="Cenci A."/>
            <person name="Combes M.C."/>
            <person name="Crouzillat D."/>
            <person name="Da Silva C."/>
            <person name="Daddiego L."/>
            <person name="De Bellis F."/>
            <person name="Dussert S."/>
            <person name="Garsmeur O."/>
            <person name="Gayraud T."/>
            <person name="Guignon V."/>
            <person name="Jahn K."/>
            <person name="Jamilloux V."/>
            <person name="Joet T."/>
            <person name="Labadie K."/>
            <person name="Lan T."/>
            <person name="Leclercq J."/>
            <person name="Lepelley M."/>
            <person name="Leroy T."/>
            <person name="Li L.T."/>
            <person name="Librado P."/>
            <person name="Lopez L."/>
            <person name="Munoz A."/>
            <person name="Noel B."/>
            <person name="Pallavicini A."/>
            <person name="Perrotta G."/>
            <person name="Poncet V."/>
            <person name="Pot D."/>
            <person name="Priyono X."/>
            <person name="Rigoreau M."/>
            <person name="Rouard M."/>
            <person name="Rozas J."/>
            <person name="Tranchant-Dubreuil C."/>
            <person name="VanBuren R."/>
            <person name="Zhang Q."/>
            <person name="Andrade A.C."/>
            <person name="Argout X."/>
            <person name="Bertrand B."/>
            <person name="de Kochko A."/>
            <person name="Graziosi G."/>
            <person name="Henry R.J."/>
            <person name="Jayarama X."/>
            <person name="Ming R."/>
            <person name="Nagai C."/>
            <person name="Rounsley S."/>
            <person name="Sankoff D."/>
            <person name="Giuliano G."/>
            <person name="Albert V.A."/>
            <person name="Wincker P."/>
            <person name="Lashermes P."/>
        </authorList>
    </citation>
    <scope>NUCLEOTIDE SEQUENCE [LARGE SCALE GENOMIC DNA]</scope>
    <source>
        <strain evidence="2">cv. DH200-94</strain>
    </source>
</reference>
<accession>A0A068UWI4</accession>
<organism evidence="1 2">
    <name type="scientific">Coffea canephora</name>
    <name type="common">Robusta coffee</name>
    <dbReference type="NCBI Taxonomy" id="49390"/>
    <lineage>
        <taxon>Eukaryota</taxon>
        <taxon>Viridiplantae</taxon>
        <taxon>Streptophyta</taxon>
        <taxon>Embryophyta</taxon>
        <taxon>Tracheophyta</taxon>
        <taxon>Spermatophyta</taxon>
        <taxon>Magnoliopsida</taxon>
        <taxon>eudicotyledons</taxon>
        <taxon>Gunneridae</taxon>
        <taxon>Pentapetalae</taxon>
        <taxon>asterids</taxon>
        <taxon>lamiids</taxon>
        <taxon>Gentianales</taxon>
        <taxon>Rubiaceae</taxon>
        <taxon>Ixoroideae</taxon>
        <taxon>Gardenieae complex</taxon>
        <taxon>Bertiereae - Coffeeae clade</taxon>
        <taxon>Coffeeae</taxon>
        <taxon>Coffea</taxon>
    </lineage>
</organism>
<evidence type="ECO:0000313" key="1">
    <source>
        <dbReference type="EMBL" id="CDP12756.1"/>
    </source>
</evidence>
<name>A0A068UWI4_COFCA</name>
<dbReference type="AlphaFoldDB" id="A0A068UWI4"/>
<gene>
    <name evidence="1" type="ORF">GSCOC_T00037394001</name>
</gene>